<evidence type="ECO:0000313" key="2">
    <source>
        <dbReference type="EMBL" id="RXW25952.1"/>
    </source>
</evidence>
<evidence type="ECO:0000313" key="4">
    <source>
        <dbReference type="Proteomes" id="UP000290875"/>
    </source>
</evidence>
<reference evidence="1 3" key="1">
    <citation type="submission" date="2018-06" db="EMBL/GenBank/DDBJ databases">
        <title>ACT-28, a chromosomally-encoded AmpC with carbapenemase activity from Enterobacter kobei.</title>
        <authorList>
            <person name="Jousset A.B."/>
            <person name="Oueslati S."/>
            <person name="Bernabeu S."/>
            <person name="Takissian J."/>
            <person name="Creton E."/>
            <person name="Vogel A."/>
            <person name="Cotellon G."/>
            <person name="Bonnin R.A."/>
            <person name="Dortet L."/>
            <person name="Naas T."/>
        </authorList>
    </citation>
    <scope>NUCLEOTIDE SEQUENCE [LARGE SCALE GENOMIC DNA]</scope>
    <source>
        <strain evidence="1 3">99B3</strain>
    </source>
</reference>
<reference evidence="2 4" key="2">
    <citation type="submission" date="2018-06" db="EMBL/GenBank/DDBJ databases">
        <title>Carbapenemase-producing Enterobacteriaceae present in wastewater treatment plant effluent and nearby surface waters in the US.</title>
        <authorList>
            <person name="Mathys D.A."/>
            <person name="Mollenkopf D.F."/>
            <person name="Feicht S.M."/>
            <person name="Adams R.J."/>
            <person name="Albers A.L."/>
            <person name="Grooters S.V."/>
            <person name="Stuever D.M."/>
            <person name="Daniels J.B."/>
            <person name="Wittum T.E."/>
        </authorList>
    </citation>
    <scope>NUCLEOTIDE SEQUENCE [LARGE SCALE GENOMIC DNA]</scope>
    <source>
        <strain evidence="2 4">GEO_4_Eff_A</strain>
    </source>
</reference>
<sequence>MCFWSTAIMMPAPKRYLRAAPRYPANASRHRIKIRSRSPFLRAVPGCRFFMRFAVSGRLCRVILTGERHETTDKPDACREKISRRCCCRR</sequence>
<evidence type="ECO:0000313" key="3">
    <source>
        <dbReference type="Proteomes" id="UP000251576"/>
    </source>
</evidence>
<organism evidence="1 3">
    <name type="scientific">Enterobacter cloacae</name>
    <dbReference type="NCBI Taxonomy" id="550"/>
    <lineage>
        <taxon>Bacteria</taxon>
        <taxon>Pseudomonadati</taxon>
        <taxon>Pseudomonadota</taxon>
        <taxon>Gammaproteobacteria</taxon>
        <taxon>Enterobacterales</taxon>
        <taxon>Enterobacteriaceae</taxon>
        <taxon>Enterobacter</taxon>
        <taxon>Enterobacter cloacae complex</taxon>
    </lineage>
</organism>
<proteinExistence type="predicted"/>
<protein>
    <submittedName>
        <fullName evidence="1">Uncharacterized protein</fullName>
    </submittedName>
</protein>
<dbReference type="Proteomes" id="UP000251576">
    <property type="component" value="Unassembled WGS sequence"/>
</dbReference>
<dbReference type="AlphaFoldDB" id="A0A330GA05"/>
<evidence type="ECO:0000313" key="1">
    <source>
        <dbReference type="EMBL" id="RAZ67133.1"/>
    </source>
</evidence>
<comment type="caution">
    <text evidence="1">The sequence shown here is derived from an EMBL/GenBank/DDBJ whole genome shotgun (WGS) entry which is preliminary data.</text>
</comment>
<name>A0A330GA05_ENTCL</name>
<dbReference type="EMBL" id="QMDH01000017">
    <property type="protein sequence ID" value="RAZ67133.1"/>
    <property type="molecule type" value="Genomic_DNA"/>
</dbReference>
<gene>
    <name evidence="2" type="ORF">DM877_27045</name>
    <name evidence="1" type="ORF">DP202_12365</name>
</gene>
<accession>A0A330GA05</accession>
<dbReference type="EMBL" id="QJSL01000080">
    <property type="protein sequence ID" value="RXW25952.1"/>
    <property type="molecule type" value="Genomic_DNA"/>
</dbReference>
<dbReference type="Proteomes" id="UP000290875">
    <property type="component" value="Unassembled WGS sequence"/>
</dbReference>